<dbReference type="EMBL" id="CP036282">
    <property type="protein sequence ID" value="QDL56560.1"/>
    <property type="molecule type" value="Genomic_DNA"/>
</dbReference>
<feature type="transmembrane region" description="Helical" evidence="3">
    <location>
        <begin position="198"/>
        <end position="217"/>
    </location>
</feature>
<dbReference type="GO" id="GO:1902201">
    <property type="term" value="P:negative regulation of bacterial-type flagellum-dependent cell motility"/>
    <property type="evidence" value="ECO:0007669"/>
    <property type="project" value="TreeGrafter"/>
</dbReference>
<dbReference type="InterPro" id="IPR043128">
    <property type="entry name" value="Rev_trsase/Diguanyl_cyclase"/>
</dbReference>
<organism evidence="5 6">
    <name type="scientific">Rhodoferax aquaticus</name>
    <dbReference type="NCBI Taxonomy" id="2527691"/>
    <lineage>
        <taxon>Bacteria</taxon>
        <taxon>Pseudomonadati</taxon>
        <taxon>Pseudomonadota</taxon>
        <taxon>Betaproteobacteria</taxon>
        <taxon>Burkholderiales</taxon>
        <taxon>Comamonadaceae</taxon>
        <taxon>Rhodoferax</taxon>
    </lineage>
</organism>
<dbReference type="PANTHER" id="PTHR45138">
    <property type="entry name" value="REGULATORY COMPONENTS OF SENSORY TRANSDUCTION SYSTEM"/>
    <property type="match status" value="1"/>
</dbReference>
<protein>
    <recommendedName>
        <fullName evidence="1">diguanylate cyclase</fullName>
        <ecNumber evidence="1">2.7.7.65</ecNumber>
    </recommendedName>
</protein>
<accession>A0A515EV53</accession>
<keyword evidence="3" id="KW-1133">Transmembrane helix</keyword>
<reference evidence="6" key="2">
    <citation type="journal article" date="2020" name="Int. J. Syst. Evol. Microbiol.">
        <title>Genomic insights into a novel species Rhodoferax aquaticus sp. nov., isolated from freshwater.</title>
        <authorList>
            <person name="Li T."/>
            <person name="Zhuo Y."/>
            <person name="Jin C.Z."/>
            <person name="Wu X."/>
            <person name="Ko S.R."/>
            <person name="Jin F.J."/>
            <person name="Ahn C.Y."/>
            <person name="Oh H.M."/>
            <person name="Lee H.G."/>
            <person name="Jin L."/>
        </authorList>
    </citation>
    <scope>NUCLEOTIDE SEQUENCE [LARGE SCALE GENOMIC DNA]</scope>
    <source>
        <strain evidence="6">Gr-4</strain>
    </source>
</reference>
<dbReference type="GO" id="GO:0052621">
    <property type="term" value="F:diguanylate cyclase activity"/>
    <property type="evidence" value="ECO:0007669"/>
    <property type="project" value="UniProtKB-EC"/>
</dbReference>
<evidence type="ECO:0000313" key="6">
    <source>
        <dbReference type="Proteomes" id="UP000317365"/>
    </source>
</evidence>
<comment type="catalytic activity">
    <reaction evidence="2">
        <text>2 GTP = 3',3'-c-di-GMP + 2 diphosphate</text>
        <dbReference type="Rhea" id="RHEA:24898"/>
        <dbReference type="ChEBI" id="CHEBI:33019"/>
        <dbReference type="ChEBI" id="CHEBI:37565"/>
        <dbReference type="ChEBI" id="CHEBI:58805"/>
        <dbReference type="EC" id="2.7.7.65"/>
    </reaction>
</comment>
<dbReference type="Pfam" id="PF00990">
    <property type="entry name" value="GGDEF"/>
    <property type="match status" value="1"/>
</dbReference>
<keyword evidence="6" id="KW-1185">Reference proteome</keyword>
<feature type="domain" description="GGDEF" evidence="4">
    <location>
        <begin position="256"/>
        <end position="391"/>
    </location>
</feature>
<dbReference type="InterPro" id="IPR047347">
    <property type="entry name" value="YvaQ-like_sensor"/>
</dbReference>
<evidence type="ECO:0000313" key="5">
    <source>
        <dbReference type="EMBL" id="QDL56560.1"/>
    </source>
</evidence>
<reference evidence="6" key="1">
    <citation type="submission" date="2019-02" db="EMBL/GenBank/DDBJ databases">
        <title>Complete genome sequence of Rhodoferax sp. Gr-4.</title>
        <authorList>
            <person name="Jin L."/>
        </authorList>
    </citation>
    <scope>NUCLEOTIDE SEQUENCE [LARGE SCALE GENOMIC DNA]</scope>
    <source>
        <strain evidence="6">Gr-4</strain>
    </source>
</reference>
<dbReference type="PANTHER" id="PTHR45138:SF9">
    <property type="entry name" value="DIGUANYLATE CYCLASE DGCM-RELATED"/>
    <property type="match status" value="1"/>
</dbReference>
<keyword evidence="3" id="KW-0812">Transmembrane</keyword>
<dbReference type="InterPro" id="IPR029787">
    <property type="entry name" value="Nucleotide_cyclase"/>
</dbReference>
<dbReference type="NCBIfam" id="TIGR00254">
    <property type="entry name" value="GGDEF"/>
    <property type="match status" value="1"/>
</dbReference>
<dbReference type="CDD" id="cd19411">
    <property type="entry name" value="MCP2201-like_sensor"/>
    <property type="match status" value="1"/>
</dbReference>
<gene>
    <name evidence="5" type="ORF">EXZ61_21715</name>
</gene>
<evidence type="ECO:0000259" key="4">
    <source>
        <dbReference type="PROSITE" id="PS50887"/>
    </source>
</evidence>
<dbReference type="GO" id="GO:0005886">
    <property type="term" value="C:plasma membrane"/>
    <property type="evidence" value="ECO:0007669"/>
    <property type="project" value="TreeGrafter"/>
</dbReference>
<proteinExistence type="predicted"/>
<dbReference type="Proteomes" id="UP000317365">
    <property type="component" value="Chromosome"/>
</dbReference>
<dbReference type="Gene3D" id="3.30.70.270">
    <property type="match status" value="1"/>
</dbReference>
<dbReference type="SMART" id="SM00267">
    <property type="entry name" value="GGDEF"/>
    <property type="match status" value="1"/>
</dbReference>
<dbReference type="PROSITE" id="PS50887">
    <property type="entry name" value="GGDEF"/>
    <property type="match status" value="1"/>
</dbReference>
<dbReference type="InterPro" id="IPR000160">
    <property type="entry name" value="GGDEF_dom"/>
</dbReference>
<dbReference type="Pfam" id="PF12729">
    <property type="entry name" value="4HB_MCP_1"/>
    <property type="match status" value="1"/>
</dbReference>
<evidence type="ECO:0000256" key="1">
    <source>
        <dbReference type="ARBA" id="ARBA00012528"/>
    </source>
</evidence>
<dbReference type="KEGG" id="rhg:EXZ61_21715"/>
<dbReference type="SUPFAM" id="SSF55073">
    <property type="entry name" value="Nucleotide cyclase"/>
    <property type="match status" value="1"/>
</dbReference>
<evidence type="ECO:0000256" key="2">
    <source>
        <dbReference type="ARBA" id="ARBA00034247"/>
    </source>
</evidence>
<dbReference type="CDD" id="cd01949">
    <property type="entry name" value="GGDEF"/>
    <property type="match status" value="1"/>
</dbReference>
<evidence type="ECO:0000256" key="3">
    <source>
        <dbReference type="SAM" id="Phobius"/>
    </source>
</evidence>
<dbReference type="EC" id="2.7.7.65" evidence="1"/>
<dbReference type="FunFam" id="3.30.70.270:FF:000001">
    <property type="entry name" value="Diguanylate cyclase domain protein"/>
    <property type="match status" value="1"/>
</dbReference>
<name>A0A515EV53_9BURK</name>
<dbReference type="GO" id="GO:0043709">
    <property type="term" value="P:cell adhesion involved in single-species biofilm formation"/>
    <property type="evidence" value="ECO:0007669"/>
    <property type="project" value="TreeGrafter"/>
</dbReference>
<dbReference type="RefSeq" id="WP_142813995.1">
    <property type="nucleotide sequence ID" value="NZ_CP036282.1"/>
</dbReference>
<dbReference type="InterPro" id="IPR050469">
    <property type="entry name" value="Diguanylate_Cyclase"/>
</dbReference>
<feature type="transmembrane region" description="Helical" evidence="3">
    <location>
        <begin position="12"/>
        <end position="37"/>
    </location>
</feature>
<dbReference type="InterPro" id="IPR024478">
    <property type="entry name" value="HlyB_4HB_MCP"/>
</dbReference>
<keyword evidence="3" id="KW-0472">Membrane</keyword>
<dbReference type="AlphaFoldDB" id="A0A515EV53"/>
<sequence length="394" mass="43270">MPERPPMGALRLTLPLKLIIAFGVVCAITLFQALAVWRNVSVIDSNLQRITDKLIPQNERVGALTVIILRASLETRHAMLMLNANKRKATIGEIRQLQAQAQQLVQEVGLNITSEEGRARYSAIQVTQNAFWAAAQQVLPLVEQGHIDEAVNLLETSIIPARNRFLDAVNAQKEWQIKLLDDETTASLERSHSTEVQVAVMSAVTAALGLVLVVLFMRQDQLIVTSTRDELTGLLNRREFTRLAQAELARVARVPGPTSLVMVDADYFKRINDRHGHPVGDEVLQQLAKKLLAGVRTLDVVARMGGEEFVLLLPHTDAQGALALAEKLRTSLAQTPLQLRNGEDLWISASFGVSSLPQGQAGTLEAMYASADKALYAAKANGRNRVEFHHGQGL</sequence>